<protein>
    <recommendedName>
        <fullName evidence="3">RidA family protein</fullName>
    </recommendedName>
</protein>
<comment type="caution">
    <text evidence="1">The sequence shown here is derived from an EMBL/GenBank/DDBJ whole genome shotgun (WGS) entry which is preliminary data.</text>
</comment>
<dbReference type="SUPFAM" id="SSF55298">
    <property type="entry name" value="YjgF-like"/>
    <property type="match status" value="1"/>
</dbReference>
<dbReference type="EMBL" id="BMMD01000003">
    <property type="protein sequence ID" value="GGJ72552.1"/>
    <property type="molecule type" value="Genomic_DNA"/>
</dbReference>
<dbReference type="PANTHER" id="PTHR43857:SF1">
    <property type="entry name" value="YJGH FAMILY PROTEIN"/>
    <property type="match status" value="1"/>
</dbReference>
<evidence type="ECO:0000313" key="1">
    <source>
        <dbReference type="EMBL" id="GGJ72552.1"/>
    </source>
</evidence>
<dbReference type="AlphaFoldDB" id="A0A917UPH5"/>
<dbReference type="Pfam" id="PF01042">
    <property type="entry name" value="Ribonuc_L-PSP"/>
    <property type="match status" value="1"/>
</dbReference>
<reference evidence="1" key="2">
    <citation type="submission" date="2020-09" db="EMBL/GenBank/DDBJ databases">
        <authorList>
            <person name="Sun Q."/>
            <person name="Zhou Y."/>
        </authorList>
    </citation>
    <scope>NUCLEOTIDE SEQUENCE</scope>
    <source>
        <strain evidence="1">CGMCC 1.8984</strain>
    </source>
</reference>
<reference evidence="1" key="1">
    <citation type="journal article" date="2014" name="Int. J. Syst. Evol. Microbiol.">
        <title>Complete genome sequence of Corynebacterium casei LMG S-19264T (=DSM 44701T), isolated from a smear-ripened cheese.</title>
        <authorList>
            <consortium name="US DOE Joint Genome Institute (JGI-PGF)"/>
            <person name="Walter F."/>
            <person name="Albersmeier A."/>
            <person name="Kalinowski J."/>
            <person name="Ruckert C."/>
        </authorList>
    </citation>
    <scope>NUCLEOTIDE SEQUENCE</scope>
    <source>
        <strain evidence="1">CGMCC 1.8984</strain>
    </source>
</reference>
<dbReference type="CDD" id="cd00448">
    <property type="entry name" value="YjgF_YER057c_UK114_family"/>
    <property type="match status" value="1"/>
</dbReference>
<dbReference type="PANTHER" id="PTHR43857">
    <property type="entry name" value="BLR7761 PROTEIN"/>
    <property type="match status" value="1"/>
</dbReference>
<accession>A0A917UPH5</accession>
<gene>
    <name evidence="1" type="ORF">GCM10011372_08190</name>
</gene>
<sequence length="124" mass="12724">MALVRTPGQSPMLPGAVRFGDLIFTSGLVASSVFAGMASGAKVPFEEQAAGALSALLAAVEEAGGTKETVVKLEVFLASAEHFDAWNTEFLKAWPHPGPARTTVIVGFAAPSILIELQAVATAA</sequence>
<dbReference type="Proteomes" id="UP000636956">
    <property type="component" value="Unassembled WGS sequence"/>
</dbReference>
<dbReference type="RefSeq" id="WP_188742173.1">
    <property type="nucleotide sequence ID" value="NZ_BAABFW010000009.1"/>
</dbReference>
<dbReference type="InterPro" id="IPR035959">
    <property type="entry name" value="RutC-like_sf"/>
</dbReference>
<keyword evidence="2" id="KW-1185">Reference proteome</keyword>
<dbReference type="Gene3D" id="3.30.1330.40">
    <property type="entry name" value="RutC-like"/>
    <property type="match status" value="1"/>
</dbReference>
<organism evidence="1 2">
    <name type="scientific">Agromyces bauzanensis</name>
    <dbReference type="NCBI Taxonomy" id="1308924"/>
    <lineage>
        <taxon>Bacteria</taxon>
        <taxon>Bacillati</taxon>
        <taxon>Actinomycetota</taxon>
        <taxon>Actinomycetes</taxon>
        <taxon>Micrococcales</taxon>
        <taxon>Microbacteriaceae</taxon>
        <taxon>Agromyces</taxon>
    </lineage>
</organism>
<proteinExistence type="predicted"/>
<evidence type="ECO:0000313" key="2">
    <source>
        <dbReference type="Proteomes" id="UP000636956"/>
    </source>
</evidence>
<dbReference type="InterPro" id="IPR006175">
    <property type="entry name" value="YjgF/YER057c/UK114"/>
</dbReference>
<name>A0A917UPH5_9MICO</name>
<evidence type="ECO:0008006" key="3">
    <source>
        <dbReference type="Google" id="ProtNLM"/>
    </source>
</evidence>